<dbReference type="InterPro" id="IPR011701">
    <property type="entry name" value="MFS"/>
</dbReference>
<feature type="transmembrane region" description="Helical" evidence="1">
    <location>
        <begin position="34"/>
        <end position="55"/>
    </location>
</feature>
<dbReference type="PANTHER" id="PTHR23526">
    <property type="entry name" value="INTEGRAL MEMBRANE TRANSPORT PROTEIN-RELATED"/>
    <property type="match status" value="1"/>
</dbReference>
<gene>
    <name evidence="3" type="ORF">IHE51_00825</name>
</gene>
<dbReference type="InterPro" id="IPR020846">
    <property type="entry name" value="MFS_dom"/>
</dbReference>
<comment type="caution">
    <text evidence="3">The sequence shown here is derived from an EMBL/GenBank/DDBJ whole genome shotgun (WGS) entry which is preliminary data.</text>
</comment>
<feature type="transmembrane region" description="Helical" evidence="1">
    <location>
        <begin position="67"/>
        <end position="90"/>
    </location>
</feature>
<keyword evidence="1" id="KW-1133">Transmembrane helix</keyword>
<feature type="transmembrane region" description="Helical" evidence="1">
    <location>
        <begin position="96"/>
        <end position="114"/>
    </location>
</feature>
<proteinExistence type="predicted"/>
<dbReference type="PROSITE" id="PS50850">
    <property type="entry name" value="MFS"/>
    <property type="match status" value="1"/>
</dbReference>
<organism evidence="3 4">
    <name type="scientific">Candidatus Acidifodinimicrobium mancum</name>
    <dbReference type="NCBI Taxonomy" id="2898728"/>
    <lineage>
        <taxon>Archaea</taxon>
        <taxon>Candidatus Parvarchaeota</taxon>
        <taxon>Candidatus Acidifodinimicrobiaceae</taxon>
        <taxon>Candidatus Acidifodinimicrobium</taxon>
    </lineage>
</organism>
<dbReference type="InterPro" id="IPR052528">
    <property type="entry name" value="Sugar_transport-like"/>
</dbReference>
<evidence type="ECO:0000313" key="4">
    <source>
        <dbReference type="Proteomes" id="UP000718571"/>
    </source>
</evidence>
<keyword evidence="1" id="KW-0472">Membrane</keyword>
<name>A0A8T3UY65_9ARCH</name>
<dbReference type="PANTHER" id="PTHR23526:SF4">
    <property type="entry name" value="INTEGRAL MEMBRANE TRANSPORT PROTEIN"/>
    <property type="match status" value="1"/>
</dbReference>
<evidence type="ECO:0000259" key="2">
    <source>
        <dbReference type="PROSITE" id="PS50850"/>
    </source>
</evidence>
<feature type="transmembrane region" description="Helical" evidence="1">
    <location>
        <begin position="301"/>
        <end position="320"/>
    </location>
</feature>
<dbReference type="InterPro" id="IPR036259">
    <property type="entry name" value="MFS_trans_sf"/>
</dbReference>
<reference evidence="3 4" key="1">
    <citation type="submission" date="2020-09" db="EMBL/GenBank/DDBJ databases">
        <title>Genomic characterization of a novel Parvarchaeota family in acid mine drainage sediments.</title>
        <authorList>
            <person name="Luo Z.-H."/>
        </authorList>
    </citation>
    <scope>NUCLEOTIDE SEQUENCE [LARGE SCALE GENOMIC DNA]</scope>
    <source>
        <strain evidence="3">MAS1_bins.189</strain>
    </source>
</reference>
<feature type="transmembrane region" description="Helical" evidence="1">
    <location>
        <begin position="7"/>
        <end position="28"/>
    </location>
</feature>
<feature type="transmembrane region" description="Helical" evidence="1">
    <location>
        <begin position="126"/>
        <end position="147"/>
    </location>
</feature>
<dbReference type="AlphaFoldDB" id="A0A8T3UY65"/>
<dbReference type="Gene3D" id="1.20.1250.20">
    <property type="entry name" value="MFS general substrate transporter like domains"/>
    <property type="match status" value="2"/>
</dbReference>
<keyword evidence="1" id="KW-0812">Transmembrane</keyword>
<evidence type="ECO:0000313" key="3">
    <source>
        <dbReference type="EMBL" id="MBE5728387.1"/>
    </source>
</evidence>
<evidence type="ECO:0000256" key="1">
    <source>
        <dbReference type="SAM" id="Phobius"/>
    </source>
</evidence>
<dbReference type="GO" id="GO:0022857">
    <property type="term" value="F:transmembrane transporter activity"/>
    <property type="evidence" value="ECO:0007669"/>
    <property type="project" value="InterPro"/>
</dbReference>
<dbReference type="EMBL" id="JADFAR010000009">
    <property type="protein sequence ID" value="MBE5728387.1"/>
    <property type="molecule type" value="Genomic_DNA"/>
</dbReference>
<feature type="transmembrane region" description="Helical" evidence="1">
    <location>
        <begin position="326"/>
        <end position="345"/>
    </location>
</feature>
<feature type="transmembrane region" description="Helical" evidence="1">
    <location>
        <begin position="384"/>
        <end position="402"/>
    </location>
</feature>
<dbReference type="Proteomes" id="UP000718571">
    <property type="component" value="Unassembled WGS sequence"/>
</dbReference>
<sequence length="416" mass="46733">MKRDWMFTILPISAIANGLSVLIPLYILALKGDVFDVGVAVALFNLIGIPASLFWGDFTDKIKKNKLIILISIIGTIPILLILYFIAFIPSIEASYGVYSFIATAASPAINILIMKRNRNLSLPKYFSEYSILSILGGFIALIPGIVLDRQNIADYLIMLLVLNVIALILAIKLIEKDRDHSTKQSKKVKQSFSLLNALSTTPHILTGYSLIERIRKAIKVRRVKNVYLLLLTMALFDAGLALFNTSYIPFLNDRGVNFAGIFIINIANYIGQLVVYTLFMYFTKRFNLAAYYETSTLLRGVSYLLAFVPFIFTSFLFFYTNIVAYLFSGVAYAMFNVASSVMMYNQIGKLSRGHYIGIWFSILSLSTVVSSFFSGVLSQSFNYYLTFSIAIIIILGSFIAFRSIRRSYIPELSSQ</sequence>
<protein>
    <recommendedName>
        <fullName evidence="2">Major facilitator superfamily (MFS) profile domain-containing protein</fullName>
    </recommendedName>
</protein>
<dbReference type="SUPFAM" id="SSF103473">
    <property type="entry name" value="MFS general substrate transporter"/>
    <property type="match status" value="2"/>
</dbReference>
<dbReference type="Pfam" id="PF07690">
    <property type="entry name" value="MFS_1"/>
    <property type="match status" value="1"/>
</dbReference>
<accession>A0A8T3UY65</accession>
<feature type="transmembrane region" description="Helical" evidence="1">
    <location>
        <begin position="153"/>
        <end position="175"/>
    </location>
</feature>
<feature type="transmembrane region" description="Helical" evidence="1">
    <location>
        <begin position="227"/>
        <end position="251"/>
    </location>
</feature>
<feature type="domain" description="Major facilitator superfamily (MFS) profile" evidence="2">
    <location>
        <begin position="226"/>
        <end position="416"/>
    </location>
</feature>
<feature type="transmembrane region" description="Helical" evidence="1">
    <location>
        <begin position="257"/>
        <end position="280"/>
    </location>
</feature>
<feature type="transmembrane region" description="Helical" evidence="1">
    <location>
        <begin position="357"/>
        <end position="378"/>
    </location>
</feature>